<evidence type="ECO:0000256" key="4">
    <source>
        <dbReference type="ARBA" id="ARBA00029904"/>
    </source>
</evidence>
<keyword evidence="2 6" id="KW-0396">Initiation factor</keyword>
<evidence type="ECO:0000313" key="6">
    <source>
        <dbReference type="EMBL" id="KAJ3256694.1"/>
    </source>
</evidence>
<dbReference type="Proteomes" id="UP001210925">
    <property type="component" value="Unassembled WGS sequence"/>
</dbReference>
<gene>
    <name evidence="6" type="primary">EIF3J</name>
    <name evidence="6" type="ORF">HK103_005189</name>
</gene>
<evidence type="ECO:0000256" key="1">
    <source>
        <dbReference type="ARBA" id="ARBA00022490"/>
    </source>
</evidence>
<dbReference type="GO" id="GO:0005852">
    <property type="term" value="C:eukaryotic translation initiation factor 3 complex"/>
    <property type="evidence" value="ECO:0007669"/>
    <property type="project" value="InterPro"/>
</dbReference>
<feature type="region of interest" description="Disordered" evidence="5">
    <location>
        <begin position="1"/>
        <end position="53"/>
    </location>
</feature>
<protein>
    <recommendedName>
        <fullName evidence="4">Eukaryotic translation initiation factor 3 30 kDa subunit</fullName>
    </recommendedName>
</protein>
<dbReference type="GO" id="GO:0003743">
    <property type="term" value="F:translation initiation factor activity"/>
    <property type="evidence" value="ECO:0007669"/>
    <property type="project" value="UniProtKB-KW"/>
</dbReference>
<evidence type="ECO:0000256" key="5">
    <source>
        <dbReference type="SAM" id="MobiDB-lite"/>
    </source>
</evidence>
<dbReference type="PANTHER" id="PTHR21681:SF0">
    <property type="entry name" value="EUKARYOTIC TRANSLATION INITIATION FACTOR 3 SUBUNIT J"/>
    <property type="match status" value="1"/>
</dbReference>
<comment type="caution">
    <text evidence="6">The sequence shown here is derived from an EMBL/GenBank/DDBJ whole genome shotgun (WGS) entry which is preliminary data.</text>
</comment>
<dbReference type="InterPro" id="IPR023194">
    <property type="entry name" value="eIF3-like_dom_sf"/>
</dbReference>
<reference evidence="6" key="1">
    <citation type="submission" date="2020-05" db="EMBL/GenBank/DDBJ databases">
        <title>Phylogenomic resolution of chytrid fungi.</title>
        <authorList>
            <person name="Stajich J.E."/>
            <person name="Amses K."/>
            <person name="Simmons R."/>
            <person name="Seto K."/>
            <person name="Myers J."/>
            <person name="Bonds A."/>
            <person name="Quandt C.A."/>
            <person name="Barry K."/>
            <person name="Liu P."/>
            <person name="Grigoriev I."/>
            <person name="Longcore J.E."/>
            <person name="James T.Y."/>
        </authorList>
    </citation>
    <scope>NUCLEOTIDE SEQUENCE</scope>
    <source>
        <strain evidence="6">PLAUS21</strain>
    </source>
</reference>
<organism evidence="6 7">
    <name type="scientific">Boothiomyces macroporosus</name>
    <dbReference type="NCBI Taxonomy" id="261099"/>
    <lineage>
        <taxon>Eukaryota</taxon>
        <taxon>Fungi</taxon>
        <taxon>Fungi incertae sedis</taxon>
        <taxon>Chytridiomycota</taxon>
        <taxon>Chytridiomycota incertae sedis</taxon>
        <taxon>Chytridiomycetes</taxon>
        <taxon>Rhizophydiales</taxon>
        <taxon>Terramycetaceae</taxon>
        <taxon>Boothiomyces</taxon>
    </lineage>
</organism>
<proteinExistence type="predicted"/>
<accession>A0AAD5UJR0</accession>
<name>A0AAD5UJR0_9FUNG</name>
<feature type="compositionally biased region" description="Acidic residues" evidence="5">
    <location>
        <begin position="23"/>
        <end position="40"/>
    </location>
</feature>
<dbReference type="InterPro" id="IPR013906">
    <property type="entry name" value="eIF3j"/>
</dbReference>
<dbReference type="Gene3D" id="1.10.246.60">
    <property type="entry name" value="Eukaryotic translation initiation factor 3 like domains"/>
    <property type="match status" value="1"/>
</dbReference>
<keyword evidence="7" id="KW-1185">Reference proteome</keyword>
<dbReference type="EMBL" id="JADGKB010000047">
    <property type="protein sequence ID" value="KAJ3256694.1"/>
    <property type="molecule type" value="Genomic_DNA"/>
</dbReference>
<feature type="region of interest" description="Disordered" evidence="5">
    <location>
        <begin position="198"/>
        <end position="233"/>
    </location>
</feature>
<sequence length="233" mass="26022">MSDEEDWEKEDIAPPVTAASKWDDEDVDDVKDSWDADSEDEKPKPKVVAPVKKKKTLAQKIAEKKEKEEQEALARQAELEETDLQKKERLAKSVLESDLDNARALVGGLESNSSLTSVGSPVTGLETMDPKSRQEFEDYAKLVMKKFATFEVITLLIQNQPSYAHFVEILVREMVIPCSLDDTRKISSSLTAMINEKQKAMKDSKGKKKPVKKSLATAPRGALGDAQYDGNRH</sequence>
<dbReference type="PANTHER" id="PTHR21681">
    <property type="entry name" value="EUKARYOTIC TRANSLATION INITIATION FACTOR 3 SUBUNIT J"/>
    <property type="match status" value="1"/>
</dbReference>
<evidence type="ECO:0000256" key="3">
    <source>
        <dbReference type="ARBA" id="ARBA00022917"/>
    </source>
</evidence>
<evidence type="ECO:0000256" key="2">
    <source>
        <dbReference type="ARBA" id="ARBA00022540"/>
    </source>
</evidence>
<evidence type="ECO:0000313" key="7">
    <source>
        <dbReference type="Proteomes" id="UP001210925"/>
    </source>
</evidence>
<dbReference type="AlphaFoldDB" id="A0AAD5UJR0"/>
<dbReference type="Pfam" id="PF08597">
    <property type="entry name" value="eIF3_subunit"/>
    <property type="match status" value="1"/>
</dbReference>
<keyword evidence="3" id="KW-0648">Protein biosynthesis</keyword>
<keyword evidence="1" id="KW-0963">Cytoplasm</keyword>